<dbReference type="Gene3D" id="1.10.260.40">
    <property type="entry name" value="lambda repressor-like DNA-binding domains"/>
    <property type="match status" value="1"/>
</dbReference>
<keyword evidence="6" id="KW-1185">Reference proteome</keyword>
<evidence type="ECO:0000256" key="3">
    <source>
        <dbReference type="ARBA" id="ARBA00023163"/>
    </source>
</evidence>
<dbReference type="PANTHER" id="PTHR46797">
    <property type="entry name" value="HTH-TYPE TRANSCRIPTIONAL REGULATOR"/>
    <property type="match status" value="1"/>
</dbReference>
<keyword evidence="3" id="KW-0804">Transcription</keyword>
<comment type="caution">
    <text evidence="5">The sequence shown here is derived from an EMBL/GenBank/DDBJ whole genome shotgun (WGS) entry which is preliminary data.</text>
</comment>
<feature type="domain" description="HTH cro/C1-type" evidence="4">
    <location>
        <begin position="16"/>
        <end position="70"/>
    </location>
</feature>
<keyword evidence="2" id="KW-0238">DNA-binding</keyword>
<sequence length="100" mass="10924">MSEPQSEASRIVGERIRATRLKLGLSQEDIADLAEMHVTNVGKIERGQANPTLSTLVSLAGALNVDAAEWIVNLTAAMLPERTHTVTAADLIRERHRLAR</sequence>
<dbReference type="Pfam" id="PF01381">
    <property type="entry name" value="HTH_3"/>
    <property type="match status" value="1"/>
</dbReference>
<evidence type="ECO:0000256" key="1">
    <source>
        <dbReference type="ARBA" id="ARBA00023015"/>
    </source>
</evidence>
<evidence type="ECO:0000313" key="6">
    <source>
        <dbReference type="Proteomes" id="UP000776164"/>
    </source>
</evidence>
<dbReference type="SUPFAM" id="SSF47413">
    <property type="entry name" value="lambda repressor-like DNA-binding domains"/>
    <property type="match status" value="1"/>
</dbReference>
<dbReference type="EMBL" id="JAFBBU010000001">
    <property type="protein sequence ID" value="MBM7473738.1"/>
    <property type="molecule type" value="Genomic_DNA"/>
</dbReference>
<gene>
    <name evidence="5" type="ORF">JOE66_003372</name>
</gene>
<dbReference type="RefSeq" id="WP_205111401.1">
    <property type="nucleotide sequence ID" value="NZ_BAAAHT010000001.1"/>
</dbReference>
<protein>
    <submittedName>
        <fullName evidence="5">Transcriptional regulator with XRE-family HTH domain</fullName>
    </submittedName>
</protein>
<reference evidence="5 6" key="1">
    <citation type="submission" date="2021-01" db="EMBL/GenBank/DDBJ databases">
        <title>Sequencing the genomes of 1000 actinobacteria strains.</title>
        <authorList>
            <person name="Klenk H.-P."/>
        </authorList>
    </citation>
    <scope>NUCLEOTIDE SEQUENCE [LARGE SCALE GENOMIC DNA]</scope>
    <source>
        <strain evidence="5 6">DSM 13057</strain>
    </source>
</reference>
<dbReference type="PROSITE" id="PS50943">
    <property type="entry name" value="HTH_CROC1"/>
    <property type="match status" value="1"/>
</dbReference>
<dbReference type="CDD" id="cd00093">
    <property type="entry name" value="HTH_XRE"/>
    <property type="match status" value="1"/>
</dbReference>
<dbReference type="InterPro" id="IPR001387">
    <property type="entry name" value="Cro/C1-type_HTH"/>
</dbReference>
<evidence type="ECO:0000259" key="4">
    <source>
        <dbReference type="PROSITE" id="PS50943"/>
    </source>
</evidence>
<dbReference type="SMART" id="SM00530">
    <property type="entry name" value="HTH_XRE"/>
    <property type="match status" value="1"/>
</dbReference>
<dbReference type="Proteomes" id="UP000776164">
    <property type="component" value="Unassembled WGS sequence"/>
</dbReference>
<evidence type="ECO:0000256" key="2">
    <source>
        <dbReference type="ARBA" id="ARBA00023125"/>
    </source>
</evidence>
<dbReference type="InterPro" id="IPR050807">
    <property type="entry name" value="TransReg_Diox_bact_type"/>
</dbReference>
<dbReference type="PANTHER" id="PTHR46797:SF23">
    <property type="entry name" value="HTH-TYPE TRANSCRIPTIONAL REGULATOR SUTR"/>
    <property type="match status" value="1"/>
</dbReference>
<evidence type="ECO:0000313" key="5">
    <source>
        <dbReference type="EMBL" id="MBM7473738.1"/>
    </source>
</evidence>
<dbReference type="InterPro" id="IPR010982">
    <property type="entry name" value="Lambda_DNA-bd_dom_sf"/>
</dbReference>
<accession>A0ABS2L9F3</accession>
<proteinExistence type="predicted"/>
<keyword evidence="1" id="KW-0805">Transcription regulation</keyword>
<name>A0ABS2L9F3_9MICO</name>
<organism evidence="5 6">
    <name type="scientific">Subtercola frigoramans</name>
    <dbReference type="NCBI Taxonomy" id="120298"/>
    <lineage>
        <taxon>Bacteria</taxon>
        <taxon>Bacillati</taxon>
        <taxon>Actinomycetota</taxon>
        <taxon>Actinomycetes</taxon>
        <taxon>Micrococcales</taxon>
        <taxon>Microbacteriaceae</taxon>
        <taxon>Subtercola</taxon>
    </lineage>
</organism>